<dbReference type="PANTHER" id="PTHR21364">
    <property type="entry name" value="GENERAL ODORANT-BINDING PROTEIN 19A"/>
    <property type="match status" value="1"/>
</dbReference>
<proteinExistence type="evidence at transcript level"/>
<dbReference type="InterPro" id="IPR036728">
    <property type="entry name" value="PBP_GOBP_sf"/>
</dbReference>
<feature type="chain" id="PRO_5012792357" evidence="6">
    <location>
        <begin position="20"/>
        <end position="167"/>
    </location>
</feature>
<dbReference type="EMBL" id="KX814425">
    <property type="protein sequence ID" value="APG79366.1"/>
    <property type="molecule type" value="mRNA"/>
</dbReference>
<sequence>MSSLTKIVVIFAVLSITAAKFDESMLSDDIKTILKGLHDVCVGKTGVEEALIDKLKEAEFSEDQKLKCYIQCLLAQTGAMDMAGHIDIEAATELIPEQVKAAMIRDVTQCAKESEHVAEHCDRAYTTLKCFYKVNPDVSCIYALYGSIKYITLLIFRSTTYFKQKKR</sequence>
<keyword evidence="6" id="KW-0732">Signal</keyword>
<dbReference type="GO" id="GO:0007608">
    <property type="term" value="P:sensory perception of smell"/>
    <property type="evidence" value="ECO:0007669"/>
    <property type="project" value="UniProtKB-ARBA"/>
</dbReference>
<comment type="subcellular location">
    <subcellularLocation>
        <location evidence="1">Secreted</location>
    </subcellularLocation>
</comment>
<reference evidence="7" key="1">
    <citation type="submission" date="2016-09" db="EMBL/GenBank/DDBJ databases">
        <title>The developmental transcriptome of the bamboo snout beetle Cyrtotrachelus buqueti and insights into pheromone-binding proteins.</title>
        <authorList>
            <person name="Su T."/>
            <person name="Yang H."/>
        </authorList>
    </citation>
    <scope>NUCLEOTIDE SEQUENCE</scope>
</reference>
<gene>
    <name evidence="7" type="primary">PBP5</name>
</gene>
<comment type="function">
    <text evidence="5">May be a carrier protein for lipids.</text>
</comment>
<dbReference type="SUPFAM" id="SSF47565">
    <property type="entry name" value="Insect pheromone/odorant-binding proteins"/>
    <property type="match status" value="1"/>
</dbReference>
<dbReference type="InterPro" id="IPR006170">
    <property type="entry name" value="PBP/GOBP"/>
</dbReference>
<dbReference type="FunFam" id="1.10.238.20:FF:000001">
    <property type="entry name" value="General odorant-binding protein lush"/>
    <property type="match status" value="1"/>
</dbReference>
<dbReference type="Gene3D" id="1.10.238.20">
    <property type="entry name" value="Pheromone/general odorant binding protein domain"/>
    <property type="match status" value="1"/>
</dbReference>
<evidence type="ECO:0000256" key="2">
    <source>
        <dbReference type="ARBA" id="ARBA00008098"/>
    </source>
</evidence>
<dbReference type="CDD" id="cd23992">
    <property type="entry name" value="PBP_GOBP"/>
    <property type="match status" value="1"/>
</dbReference>
<evidence type="ECO:0000256" key="1">
    <source>
        <dbReference type="ARBA" id="ARBA00004613"/>
    </source>
</evidence>
<organism evidence="7">
    <name type="scientific">Cyrtotrachelus buqueti</name>
    <dbReference type="NCBI Taxonomy" id="1892066"/>
    <lineage>
        <taxon>Eukaryota</taxon>
        <taxon>Metazoa</taxon>
        <taxon>Ecdysozoa</taxon>
        <taxon>Arthropoda</taxon>
        <taxon>Hexapoda</taxon>
        <taxon>Insecta</taxon>
        <taxon>Pterygota</taxon>
        <taxon>Neoptera</taxon>
        <taxon>Endopterygota</taxon>
        <taxon>Coleoptera</taxon>
        <taxon>Polyphaga</taxon>
        <taxon>Cucujiformia</taxon>
        <taxon>Curculionidae</taxon>
        <taxon>Dryophthorinae</taxon>
        <taxon>Cyrtotrachelus</taxon>
    </lineage>
</organism>
<accession>A0A1L3KPR8</accession>
<dbReference type="Pfam" id="PF01395">
    <property type="entry name" value="PBP_GOBP"/>
    <property type="match status" value="1"/>
</dbReference>
<dbReference type="SMART" id="SM00708">
    <property type="entry name" value="PhBP"/>
    <property type="match status" value="1"/>
</dbReference>
<keyword evidence="3" id="KW-0964">Secreted</keyword>
<dbReference type="GO" id="GO:0005549">
    <property type="term" value="F:odorant binding"/>
    <property type="evidence" value="ECO:0007669"/>
    <property type="project" value="InterPro"/>
</dbReference>
<evidence type="ECO:0000256" key="3">
    <source>
        <dbReference type="ARBA" id="ARBA00022525"/>
    </source>
</evidence>
<evidence type="ECO:0000256" key="6">
    <source>
        <dbReference type="SAM" id="SignalP"/>
    </source>
</evidence>
<keyword evidence="4" id="KW-0325">Glycoprotein</keyword>
<feature type="signal peptide" evidence="6">
    <location>
        <begin position="1"/>
        <end position="19"/>
    </location>
</feature>
<dbReference type="PANTHER" id="PTHR21364:SF2">
    <property type="entry name" value="GENERAL ODORANT-BINDING PROTEIN 19A"/>
    <property type="match status" value="1"/>
</dbReference>
<evidence type="ECO:0000256" key="4">
    <source>
        <dbReference type="ARBA" id="ARBA00023180"/>
    </source>
</evidence>
<evidence type="ECO:0000313" key="7">
    <source>
        <dbReference type="EMBL" id="APG79366.1"/>
    </source>
</evidence>
<comment type="similarity">
    <text evidence="2">Belongs to the PBP/GOBP family.</text>
</comment>
<dbReference type="AlphaFoldDB" id="A0A1L3KPR8"/>
<dbReference type="GO" id="GO:0005576">
    <property type="term" value="C:extracellular region"/>
    <property type="evidence" value="ECO:0007669"/>
    <property type="project" value="UniProtKB-SubCell"/>
</dbReference>
<name>A0A1L3KPR8_9CUCU</name>
<protein>
    <submittedName>
        <fullName evidence="7">Pheromone binding protein 5</fullName>
    </submittedName>
</protein>
<evidence type="ECO:0000256" key="5">
    <source>
        <dbReference type="ARBA" id="ARBA00056866"/>
    </source>
</evidence>